<evidence type="ECO:0000313" key="2">
    <source>
        <dbReference type="Proteomes" id="UP001454036"/>
    </source>
</evidence>
<dbReference type="Proteomes" id="UP001454036">
    <property type="component" value="Unassembled WGS sequence"/>
</dbReference>
<gene>
    <name evidence="1" type="ORF">LIER_44071</name>
</gene>
<dbReference type="EMBL" id="BAABME010046391">
    <property type="protein sequence ID" value="GAA0145673.1"/>
    <property type="molecule type" value="Genomic_DNA"/>
</dbReference>
<keyword evidence="2" id="KW-1185">Reference proteome</keyword>
<accession>A0AAV3P376</accession>
<reference evidence="1 2" key="1">
    <citation type="submission" date="2024-01" db="EMBL/GenBank/DDBJ databases">
        <title>The complete chloroplast genome sequence of Lithospermum erythrorhizon: insights into the phylogenetic relationship among Boraginaceae species and the maternal lineages of purple gromwells.</title>
        <authorList>
            <person name="Okada T."/>
            <person name="Watanabe K."/>
        </authorList>
    </citation>
    <scope>NUCLEOTIDE SEQUENCE [LARGE SCALE GENOMIC DNA]</scope>
</reference>
<evidence type="ECO:0000313" key="1">
    <source>
        <dbReference type="EMBL" id="GAA0145673.1"/>
    </source>
</evidence>
<comment type="caution">
    <text evidence="1">The sequence shown here is derived from an EMBL/GenBank/DDBJ whole genome shotgun (WGS) entry which is preliminary data.</text>
</comment>
<proteinExistence type="predicted"/>
<dbReference type="AlphaFoldDB" id="A0AAV3P376"/>
<organism evidence="1 2">
    <name type="scientific">Lithospermum erythrorhizon</name>
    <name type="common">Purple gromwell</name>
    <name type="synonym">Lithospermum officinale var. erythrorhizon</name>
    <dbReference type="NCBI Taxonomy" id="34254"/>
    <lineage>
        <taxon>Eukaryota</taxon>
        <taxon>Viridiplantae</taxon>
        <taxon>Streptophyta</taxon>
        <taxon>Embryophyta</taxon>
        <taxon>Tracheophyta</taxon>
        <taxon>Spermatophyta</taxon>
        <taxon>Magnoliopsida</taxon>
        <taxon>eudicotyledons</taxon>
        <taxon>Gunneridae</taxon>
        <taxon>Pentapetalae</taxon>
        <taxon>asterids</taxon>
        <taxon>lamiids</taxon>
        <taxon>Boraginales</taxon>
        <taxon>Boraginaceae</taxon>
        <taxon>Boraginoideae</taxon>
        <taxon>Lithospermeae</taxon>
        <taxon>Lithospermum</taxon>
    </lineage>
</organism>
<sequence>MESILIDFQQIQYIKLEEVKLLSEEMADVRATGKKSTDEWHRGSHKKGQVWERLEKPKDNLHFKRPRMRSPRREDVRPQEDIRTRSVLIIPHSGSLWGGSMPRWRTRRFF</sequence>
<protein>
    <submittedName>
        <fullName evidence="1">Uncharacterized protein</fullName>
    </submittedName>
</protein>
<name>A0AAV3P376_LITER</name>